<dbReference type="AlphaFoldDB" id="A0A7C5KCV9"/>
<accession>A0A7C5KCV9</accession>
<gene>
    <name evidence="1" type="ORF">ENL70_05980</name>
</gene>
<evidence type="ECO:0000313" key="1">
    <source>
        <dbReference type="EMBL" id="HHI66077.1"/>
    </source>
</evidence>
<name>A0A7C5KCV9_9BACT</name>
<sequence>MFFIFIAISICSLAIKNTLNTDNVIKTNANHLMACEKALNDTLLKLSEDPEYSGGELVENSIPVKVVVFDIGQYKRIIVSSPDKNIEILAEKQFSVPRYALAVRNRLSTTGNVRVVTKYSDKATPGILINYGGDSYPNIFFITSADGLSNPSEPIKINLDESSPFWQEYIKGLQNLPSGFVVNYLDPANSAPILNSLNCNQTYLVPVRLGTNLKINNLQDNCKITFSSDVSSYKDLLLPSNANFDFNGQLFVNGNLILESKEVNIKNGLNVLGDLNLSNSNNLKVGGSLFVLKNSNLQSSSKLTVNNGAQIKGDFLDDKGCVVNINKALNVEGGTKIYGQLIANNSQINFNNVYILNGALVDASGSNVYVNRTLNIDGSDISQGGSIKSSSLYVDSLNIGPYQSVNSTITVFNSANVSGNIFGSLLVLNEEPDSNATFNDGSNIFYLDPPENWFGPPLGLKFVMVKGSWREF</sequence>
<dbReference type="EMBL" id="DRUY01000202">
    <property type="protein sequence ID" value="HHI66077.1"/>
    <property type="molecule type" value="Genomic_DNA"/>
</dbReference>
<comment type="caution">
    <text evidence="1">The sequence shown here is derived from an EMBL/GenBank/DDBJ whole genome shotgun (WGS) entry which is preliminary data.</text>
</comment>
<reference evidence="1" key="1">
    <citation type="journal article" date="2020" name="mSystems">
        <title>Genome- and Community-Level Interaction Insights into Carbon Utilization and Element Cycling Functions of Hydrothermarchaeota in Hydrothermal Sediment.</title>
        <authorList>
            <person name="Zhou Z."/>
            <person name="Liu Y."/>
            <person name="Xu W."/>
            <person name="Pan J."/>
            <person name="Luo Z.H."/>
            <person name="Li M."/>
        </authorList>
    </citation>
    <scope>NUCLEOTIDE SEQUENCE [LARGE SCALE GENOMIC DNA]</scope>
    <source>
        <strain evidence="1">SpSt-1019</strain>
    </source>
</reference>
<organism evidence="1">
    <name type="scientific">Thermodesulfobium narugense</name>
    <dbReference type="NCBI Taxonomy" id="184064"/>
    <lineage>
        <taxon>Bacteria</taxon>
        <taxon>Pseudomonadati</taxon>
        <taxon>Thermodesulfobiota</taxon>
        <taxon>Thermodesulfobiia</taxon>
        <taxon>Thermodesulfobiales</taxon>
        <taxon>Thermodesulfobiaceae</taxon>
        <taxon>Thermodesulfobium</taxon>
    </lineage>
</organism>
<proteinExistence type="predicted"/>
<protein>
    <submittedName>
        <fullName evidence="1">Uncharacterized protein</fullName>
    </submittedName>
</protein>